<feature type="compositionally biased region" description="Basic residues" evidence="3">
    <location>
        <begin position="1"/>
        <end position="10"/>
    </location>
</feature>
<dbReference type="EMBL" id="JACAZF010000011">
    <property type="protein sequence ID" value="KAF7292907.1"/>
    <property type="molecule type" value="Genomic_DNA"/>
</dbReference>
<evidence type="ECO:0000256" key="3">
    <source>
        <dbReference type="SAM" id="MobiDB-lite"/>
    </source>
</evidence>
<keyword evidence="6" id="KW-1185">Reference proteome</keyword>
<accession>A0A8H6VT12</accession>
<organism evidence="5 6">
    <name type="scientific">Mycena indigotica</name>
    <dbReference type="NCBI Taxonomy" id="2126181"/>
    <lineage>
        <taxon>Eukaryota</taxon>
        <taxon>Fungi</taxon>
        <taxon>Dikarya</taxon>
        <taxon>Basidiomycota</taxon>
        <taxon>Agaricomycotina</taxon>
        <taxon>Agaricomycetes</taxon>
        <taxon>Agaricomycetidae</taxon>
        <taxon>Agaricales</taxon>
        <taxon>Marasmiineae</taxon>
        <taxon>Mycenaceae</taxon>
        <taxon>Mycena</taxon>
    </lineage>
</organism>
<name>A0A8H6VT12_9AGAR</name>
<dbReference type="PROSITE" id="PS01031">
    <property type="entry name" value="SHSP"/>
    <property type="match status" value="1"/>
</dbReference>
<dbReference type="CDD" id="cd06464">
    <property type="entry name" value="ACD_sHsps-like"/>
    <property type="match status" value="1"/>
</dbReference>
<comment type="similarity">
    <text evidence="1 2">Belongs to the small heat shock protein (HSP20) family.</text>
</comment>
<evidence type="ECO:0000256" key="1">
    <source>
        <dbReference type="PROSITE-ProRule" id="PRU00285"/>
    </source>
</evidence>
<sequence length="236" mass="25572">MPAKTTRKTSHSAPPSARSHDAAREALIRRLIHMDAALRAGRVKVVNPAENAIFKPRMELYDNPALSHIFAVVELPGVNIGDLSIGFKQGCLELSGRRLARVPTHARDQVKQEEMEIDTNDALGLQRDPRLFPLHELRYGGFHRTIPLPAGLDSSAVEASMSEGLLTISWPRGTDAAPNSTATVETNTNPNDSAAVAIPDPEPATTQRPISSVRGDPGPVRHVHGRSTRSQANRQG</sequence>
<comment type="caution">
    <text evidence="5">The sequence shown here is derived from an EMBL/GenBank/DDBJ whole genome shotgun (WGS) entry which is preliminary data.</text>
</comment>
<evidence type="ECO:0000313" key="6">
    <source>
        <dbReference type="Proteomes" id="UP000636479"/>
    </source>
</evidence>
<feature type="domain" description="SHSP" evidence="4">
    <location>
        <begin position="49"/>
        <end position="187"/>
    </location>
</feature>
<protein>
    <submittedName>
        <fullName evidence="5">SHSP domain-containing protein</fullName>
    </submittedName>
</protein>
<dbReference type="InterPro" id="IPR008978">
    <property type="entry name" value="HSP20-like_chaperone"/>
</dbReference>
<dbReference type="SUPFAM" id="SSF49764">
    <property type="entry name" value="HSP20-like chaperones"/>
    <property type="match status" value="1"/>
</dbReference>
<gene>
    <name evidence="5" type="ORF">MIND_01189800</name>
</gene>
<feature type="region of interest" description="Disordered" evidence="3">
    <location>
        <begin position="1"/>
        <end position="21"/>
    </location>
</feature>
<proteinExistence type="inferred from homology"/>
<dbReference type="OrthoDB" id="1431247at2759"/>
<evidence type="ECO:0000313" key="5">
    <source>
        <dbReference type="EMBL" id="KAF7292907.1"/>
    </source>
</evidence>
<feature type="region of interest" description="Disordered" evidence="3">
    <location>
        <begin position="170"/>
        <end position="236"/>
    </location>
</feature>
<evidence type="ECO:0000256" key="2">
    <source>
        <dbReference type="RuleBase" id="RU003616"/>
    </source>
</evidence>
<feature type="compositionally biased region" description="Polar residues" evidence="3">
    <location>
        <begin position="177"/>
        <end position="192"/>
    </location>
</feature>
<dbReference type="GeneID" id="59350925"/>
<dbReference type="RefSeq" id="XP_037215335.1">
    <property type="nucleotide sequence ID" value="XM_037368409.1"/>
</dbReference>
<dbReference type="InterPro" id="IPR002068">
    <property type="entry name" value="A-crystallin/Hsp20_dom"/>
</dbReference>
<dbReference type="Pfam" id="PF00011">
    <property type="entry name" value="HSP20"/>
    <property type="match status" value="1"/>
</dbReference>
<reference evidence="5" key="1">
    <citation type="submission" date="2020-05" db="EMBL/GenBank/DDBJ databases">
        <title>Mycena genomes resolve the evolution of fungal bioluminescence.</title>
        <authorList>
            <person name="Tsai I.J."/>
        </authorList>
    </citation>
    <scope>NUCLEOTIDE SEQUENCE</scope>
    <source>
        <strain evidence="5">171206Taipei</strain>
    </source>
</reference>
<dbReference type="Proteomes" id="UP000636479">
    <property type="component" value="Unassembled WGS sequence"/>
</dbReference>
<evidence type="ECO:0000259" key="4">
    <source>
        <dbReference type="PROSITE" id="PS01031"/>
    </source>
</evidence>
<dbReference type="Gene3D" id="2.60.40.790">
    <property type="match status" value="1"/>
</dbReference>
<dbReference type="AlphaFoldDB" id="A0A8H6VT12"/>